<keyword evidence="2" id="KW-1185">Reference proteome</keyword>
<protein>
    <submittedName>
        <fullName evidence="1">Uncharacterized protein</fullName>
    </submittedName>
</protein>
<evidence type="ECO:0000313" key="1">
    <source>
        <dbReference type="EMBL" id="TNN74314.1"/>
    </source>
</evidence>
<proteinExistence type="predicted"/>
<dbReference type="Proteomes" id="UP000314294">
    <property type="component" value="Unassembled WGS sequence"/>
</dbReference>
<evidence type="ECO:0000313" key="2">
    <source>
        <dbReference type="Proteomes" id="UP000314294"/>
    </source>
</evidence>
<organism evidence="1 2">
    <name type="scientific">Liparis tanakae</name>
    <name type="common">Tanaka's snailfish</name>
    <dbReference type="NCBI Taxonomy" id="230148"/>
    <lineage>
        <taxon>Eukaryota</taxon>
        <taxon>Metazoa</taxon>
        <taxon>Chordata</taxon>
        <taxon>Craniata</taxon>
        <taxon>Vertebrata</taxon>
        <taxon>Euteleostomi</taxon>
        <taxon>Actinopterygii</taxon>
        <taxon>Neopterygii</taxon>
        <taxon>Teleostei</taxon>
        <taxon>Neoteleostei</taxon>
        <taxon>Acanthomorphata</taxon>
        <taxon>Eupercaria</taxon>
        <taxon>Perciformes</taxon>
        <taxon>Cottioidei</taxon>
        <taxon>Cottales</taxon>
        <taxon>Liparidae</taxon>
        <taxon>Liparis</taxon>
    </lineage>
</organism>
<gene>
    <name evidence="1" type="ORF">EYF80_015557</name>
</gene>
<dbReference type="AlphaFoldDB" id="A0A4Z2IAJ3"/>
<sequence>MKKCERCQTCKLRGDERGGGGGGDQSRRLRVHQLEKQQLELKAVHNQEVSTVRREYCEEYCEEGVL</sequence>
<reference evidence="1 2" key="1">
    <citation type="submission" date="2019-03" db="EMBL/GenBank/DDBJ databases">
        <title>First draft genome of Liparis tanakae, snailfish: a comprehensive survey of snailfish specific genes.</title>
        <authorList>
            <person name="Kim W."/>
            <person name="Song I."/>
            <person name="Jeong J.-H."/>
            <person name="Kim D."/>
            <person name="Kim S."/>
            <person name="Ryu S."/>
            <person name="Song J.Y."/>
            <person name="Lee S.K."/>
        </authorList>
    </citation>
    <scope>NUCLEOTIDE SEQUENCE [LARGE SCALE GENOMIC DNA]</scope>
    <source>
        <tissue evidence="1">Muscle</tissue>
    </source>
</reference>
<accession>A0A4Z2IAJ3</accession>
<comment type="caution">
    <text evidence="1">The sequence shown here is derived from an EMBL/GenBank/DDBJ whole genome shotgun (WGS) entry which is preliminary data.</text>
</comment>
<dbReference type="EMBL" id="SRLO01000116">
    <property type="protein sequence ID" value="TNN74314.1"/>
    <property type="molecule type" value="Genomic_DNA"/>
</dbReference>
<name>A0A4Z2IAJ3_9TELE</name>